<protein>
    <submittedName>
        <fullName evidence="2">Uncharacterized protein</fullName>
    </submittedName>
</protein>
<sequence>MMVKYVVPLSLLLVILNQKKAYCTDCSSIQNCLERNGNDLSNYEFKFDTLAESKNIWGAMCRNMESLTKCITPATSGCLEITMPNLMVYGLSRGKATFQQICAKKNGMASLTHCMATTLAGQVQYLQTCLKANDPDEIVISKCGTLTGKCDIEMLKRLPWKKMQSEAATFVKSPPGVTCSASNVIGQIISVISVLIINNLVA</sequence>
<organism evidence="2 3">
    <name type="scientific">Mytilus edulis</name>
    <name type="common">Blue mussel</name>
    <dbReference type="NCBI Taxonomy" id="6550"/>
    <lineage>
        <taxon>Eukaryota</taxon>
        <taxon>Metazoa</taxon>
        <taxon>Spiralia</taxon>
        <taxon>Lophotrochozoa</taxon>
        <taxon>Mollusca</taxon>
        <taxon>Bivalvia</taxon>
        <taxon>Autobranchia</taxon>
        <taxon>Pteriomorphia</taxon>
        <taxon>Mytilida</taxon>
        <taxon>Mytiloidea</taxon>
        <taxon>Mytilidae</taxon>
        <taxon>Mytilinae</taxon>
        <taxon>Mytilus</taxon>
    </lineage>
</organism>
<gene>
    <name evidence="2" type="ORF">MEDL_6039</name>
</gene>
<keyword evidence="1" id="KW-0732">Signal</keyword>
<evidence type="ECO:0000313" key="2">
    <source>
        <dbReference type="EMBL" id="CAG2190787.1"/>
    </source>
</evidence>
<reference evidence="2" key="1">
    <citation type="submission" date="2021-03" db="EMBL/GenBank/DDBJ databases">
        <authorList>
            <person name="Bekaert M."/>
        </authorList>
    </citation>
    <scope>NUCLEOTIDE SEQUENCE</scope>
</reference>
<comment type="caution">
    <text evidence="2">The sequence shown here is derived from an EMBL/GenBank/DDBJ whole genome shotgun (WGS) entry which is preliminary data.</text>
</comment>
<accession>A0A8S3Q485</accession>
<dbReference type="Proteomes" id="UP000683360">
    <property type="component" value="Unassembled WGS sequence"/>
</dbReference>
<evidence type="ECO:0000256" key="1">
    <source>
        <dbReference type="SAM" id="SignalP"/>
    </source>
</evidence>
<proteinExistence type="predicted"/>
<dbReference type="OrthoDB" id="6124046at2759"/>
<feature type="signal peptide" evidence="1">
    <location>
        <begin position="1"/>
        <end position="23"/>
    </location>
</feature>
<name>A0A8S3Q485_MYTED</name>
<evidence type="ECO:0000313" key="3">
    <source>
        <dbReference type="Proteomes" id="UP000683360"/>
    </source>
</evidence>
<feature type="chain" id="PRO_5035906934" evidence="1">
    <location>
        <begin position="24"/>
        <end position="202"/>
    </location>
</feature>
<dbReference type="EMBL" id="CAJPWZ010000341">
    <property type="protein sequence ID" value="CAG2190787.1"/>
    <property type="molecule type" value="Genomic_DNA"/>
</dbReference>
<dbReference type="AlphaFoldDB" id="A0A8S3Q485"/>
<keyword evidence="3" id="KW-1185">Reference proteome</keyword>